<dbReference type="GO" id="GO:0016989">
    <property type="term" value="F:sigma factor antagonist activity"/>
    <property type="evidence" value="ECO:0007669"/>
    <property type="project" value="TreeGrafter"/>
</dbReference>
<keyword evidence="5" id="KW-1185">Reference proteome</keyword>
<dbReference type="PANTHER" id="PTHR30273:SF2">
    <property type="entry name" value="PROTEIN FECR"/>
    <property type="match status" value="1"/>
</dbReference>
<dbReference type="STRING" id="1349785.GCA_000509405_00531"/>
<evidence type="ECO:0000259" key="3">
    <source>
        <dbReference type="Pfam" id="PF16344"/>
    </source>
</evidence>
<dbReference type="PANTHER" id="PTHR30273">
    <property type="entry name" value="PERIPLASMIC SIGNAL SENSOR AND SIGMA FACTOR ACTIVATOR FECR-RELATED"/>
    <property type="match status" value="1"/>
</dbReference>
<dbReference type="Gene3D" id="3.55.50.30">
    <property type="match status" value="1"/>
</dbReference>
<evidence type="ECO:0000259" key="2">
    <source>
        <dbReference type="Pfam" id="PF04773"/>
    </source>
</evidence>
<organism evidence="4 5">
    <name type="scientific">Tenacibaculum maritimum NCIMB 2154</name>
    <dbReference type="NCBI Taxonomy" id="1349785"/>
    <lineage>
        <taxon>Bacteria</taxon>
        <taxon>Pseudomonadati</taxon>
        <taxon>Bacteroidota</taxon>
        <taxon>Flavobacteriia</taxon>
        <taxon>Flavobacteriales</taxon>
        <taxon>Flavobacteriaceae</taxon>
        <taxon>Tenacibaculum</taxon>
    </lineage>
</organism>
<feature type="transmembrane region" description="Helical" evidence="1">
    <location>
        <begin position="96"/>
        <end position="114"/>
    </location>
</feature>
<name>A0A2H1E9I6_9FLAO</name>
<accession>A0A2H1E9I6</accession>
<keyword evidence="1" id="KW-0472">Membrane</keyword>
<feature type="domain" description="FecR protein" evidence="2">
    <location>
        <begin position="121"/>
        <end position="212"/>
    </location>
</feature>
<dbReference type="RefSeq" id="WP_100211135.1">
    <property type="nucleotide sequence ID" value="NZ_CP138495.1"/>
</dbReference>
<evidence type="ECO:0000313" key="5">
    <source>
        <dbReference type="Proteomes" id="UP000231564"/>
    </source>
</evidence>
<dbReference type="Pfam" id="PF04773">
    <property type="entry name" value="FecR"/>
    <property type="match status" value="1"/>
</dbReference>
<dbReference type="OrthoDB" id="645173at2"/>
<dbReference type="AlphaFoldDB" id="A0A2H1E9I6"/>
<proteinExistence type="predicted"/>
<gene>
    <name evidence="4" type="ORF">MARIT_1460</name>
</gene>
<dbReference type="GeneID" id="47722980"/>
<sequence>MSTKSYNTVLDFLEDPSFESWAKNQKLSDKEFWDFWLNNNPEKRKIAYEAKDIILGIQFDKNNVPKEKVNSEWDKFTKRIQSPPLNKTKKRHSLKWLSIAASLLFFLTISTYIFTKPSYITHTTGYGEILDLKLQDGSTVKLNANSSISYSESNTRKLWLKGEAFFKVDKKHSTNAKFWVLTDDLEVEVYGTVFNVNTKRQKTQVYLEEGNIWLALKNGATKKMTPGNFISYSSEKNKILEEKELAPSNHKASWRNGKLTFLNFSLENAMKKITETYGYEVVFKEEISKNKLITGTVPNTNIDICLQAIEKSVNVKIKKEKDKLIIYNK</sequence>
<evidence type="ECO:0008006" key="6">
    <source>
        <dbReference type="Google" id="ProtNLM"/>
    </source>
</evidence>
<dbReference type="InterPro" id="IPR032508">
    <property type="entry name" value="FecR_C"/>
</dbReference>
<dbReference type="EMBL" id="LT634361">
    <property type="protein sequence ID" value="SFZ82138.1"/>
    <property type="molecule type" value="Genomic_DNA"/>
</dbReference>
<protein>
    <recommendedName>
        <fullName evidence="6">Anti-sigma factor</fullName>
    </recommendedName>
</protein>
<dbReference type="InterPro" id="IPR006860">
    <property type="entry name" value="FecR"/>
</dbReference>
<feature type="domain" description="Protein FecR C-terminal" evidence="3">
    <location>
        <begin position="258"/>
        <end position="326"/>
    </location>
</feature>
<dbReference type="Proteomes" id="UP000231564">
    <property type="component" value="Chromosome MARIT"/>
</dbReference>
<dbReference type="InterPro" id="IPR012373">
    <property type="entry name" value="Ferrdict_sens_TM"/>
</dbReference>
<dbReference type="Gene3D" id="2.60.120.1440">
    <property type="match status" value="1"/>
</dbReference>
<keyword evidence="1" id="KW-0812">Transmembrane</keyword>
<keyword evidence="1" id="KW-1133">Transmembrane helix</keyword>
<evidence type="ECO:0000313" key="4">
    <source>
        <dbReference type="EMBL" id="SFZ82138.1"/>
    </source>
</evidence>
<reference evidence="4 5" key="1">
    <citation type="submission" date="2016-11" db="EMBL/GenBank/DDBJ databases">
        <authorList>
            <person name="Jaros S."/>
            <person name="Januszkiewicz K."/>
            <person name="Wedrychowicz H."/>
        </authorList>
    </citation>
    <scope>NUCLEOTIDE SEQUENCE [LARGE SCALE GENOMIC DNA]</scope>
    <source>
        <strain evidence="4">NCIMB 2154T</strain>
    </source>
</reference>
<evidence type="ECO:0000256" key="1">
    <source>
        <dbReference type="SAM" id="Phobius"/>
    </source>
</evidence>
<dbReference type="PIRSF" id="PIRSF018266">
    <property type="entry name" value="FecR"/>
    <property type="match status" value="1"/>
</dbReference>
<dbReference type="Pfam" id="PF16344">
    <property type="entry name" value="FecR_C"/>
    <property type="match status" value="1"/>
</dbReference>
<dbReference type="KEGG" id="tmar:MARIT_1460"/>